<evidence type="ECO:0000256" key="8">
    <source>
        <dbReference type="ARBA" id="ARBA00023136"/>
    </source>
</evidence>
<accession>A0A7S2W8J2</accession>
<gene>
    <name evidence="12" type="ORF">QSP1433_LOCUS4361</name>
</gene>
<evidence type="ECO:0000256" key="9">
    <source>
        <dbReference type="PROSITE-ProRule" id="PRU00282"/>
    </source>
</evidence>
<feature type="transmembrane region" description="Helical" evidence="11">
    <location>
        <begin position="56"/>
        <end position="78"/>
    </location>
</feature>
<dbReference type="Gene3D" id="1.50.40.10">
    <property type="entry name" value="Mitochondrial carrier domain"/>
    <property type="match status" value="1"/>
</dbReference>
<proteinExistence type="inferred from homology"/>
<evidence type="ECO:0000256" key="11">
    <source>
        <dbReference type="SAM" id="Phobius"/>
    </source>
</evidence>
<dbReference type="GO" id="GO:0031966">
    <property type="term" value="C:mitochondrial membrane"/>
    <property type="evidence" value="ECO:0007669"/>
    <property type="project" value="UniProtKB-SubCell"/>
</dbReference>
<reference evidence="12" key="1">
    <citation type="submission" date="2021-01" db="EMBL/GenBank/DDBJ databases">
        <authorList>
            <person name="Corre E."/>
            <person name="Pelletier E."/>
            <person name="Niang G."/>
            <person name="Scheremetjew M."/>
            <person name="Finn R."/>
            <person name="Kale V."/>
            <person name="Holt S."/>
            <person name="Cochrane G."/>
            <person name="Meng A."/>
            <person name="Brown T."/>
            <person name="Cohen L."/>
        </authorList>
    </citation>
    <scope>NUCLEOTIDE SEQUENCE</scope>
    <source>
        <strain evidence="12">NY070348D</strain>
    </source>
</reference>
<dbReference type="EMBL" id="HBHK01007136">
    <property type="protein sequence ID" value="CAD9673578.1"/>
    <property type="molecule type" value="Transcribed_RNA"/>
</dbReference>
<dbReference type="AlphaFoldDB" id="A0A7S2W8J2"/>
<dbReference type="InterPro" id="IPR050567">
    <property type="entry name" value="Mitochondrial_Carrier"/>
</dbReference>
<dbReference type="InterPro" id="IPR018108">
    <property type="entry name" value="MCP_transmembrane"/>
</dbReference>
<evidence type="ECO:0000256" key="10">
    <source>
        <dbReference type="RuleBase" id="RU000488"/>
    </source>
</evidence>
<sequence length="288" mass="30325">MGDQVKAFLSGGFGGMCLVFVGHPLDTIKVKLQTSSKYSGMSDCFKQTVKAEGVRGLYKGMAAPLVGISPIFAIYFWGFEVGKQIARKIEGTPESQPLSTAGIMFAGGFSAIPGSAVMVPGDRIKVILQAQSSMEGGKQYAGPVDCAKDIYRQGGIRGLYKGTALTLLRDGPGSVAYYGVYEIMKAKMTAGDASGSLSPLKVIFCGGMAGVMNWVVAVPADVLKSRYQTAPDGTYPGGIRQVASELIAKEGVGSLYKGIAPALVRAFPANAACFLGMETAKKFLNMYF</sequence>
<keyword evidence="5" id="KW-0677">Repeat</keyword>
<comment type="similarity">
    <text evidence="2 10">Belongs to the mitochondrial carrier (TC 2.A.29) family.</text>
</comment>
<protein>
    <recommendedName>
        <fullName evidence="13">Mitochondrial carnitine/acylcarnitine carrier protein</fullName>
    </recommendedName>
</protein>
<dbReference type="PANTHER" id="PTHR45624">
    <property type="entry name" value="MITOCHONDRIAL BASIC AMINO ACIDS TRANSPORTER-RELATED"/>
    <property type="match status" value="1"/>
</dbReference>
<dbReference type="GO" id="GO:1902603">
    <property type="term" value="P:carnitine transmembrane transport"/>
    <property type="evidence" value="ECO:0007669"/>
    <property type="project" value="TreeGrafter"/>
</dbReference>
<dbReference type="InterPro" id="IPR023395">
    <property type="entry name" value="MCP_dom_sf"/>
</dbReference>
<dbReference type="PANTHER" id="PTHR45624:SF4">
    <property type="entry name" value="CONGESTED-LIKE TRACHEA PROTEIN-RELATED"/>
    <property type="match status" value="1"/>
</dbReference>
<dbReference type="SUPFAM" id="SSF103506">
    <property type="entry name" value="Mitochondrial carrier"/>
    <property type="match status" value="1"/>
</dbReference>
<evidence type="ECO:0008006" key="13">
    <source>
        <dbReference type="Google" id="ProtNLM"/>
    </source>
</evidence>
<evidence type="ECO:0000256" key="5">
    <source>
        <dbReference type="ARBA" id="ARBA00022737"/>
    </source>
</evidence>
<evidence type="ECO:0000256" key="7">
    <source>
        <dbReference type="ARBA" id="ARBA00023128"/>
    </source>
</evidence>
<evidence type="ECO:0000256" key="1">
    <source>
        <dbReference type="ARBA" id="ARBA00004225"/>
    </source>
</evidence>
<evidence type="ECO:0000256" key="3">
    <source>
        <dbReference type="ARBA" id="ARBA00022448"/>
    </source>
</evidence>
<evidence type="ECO:0000256" key="6">
    <source>
        <dbReference type="ARBA" id="ARBA00022989"/>
    </source>
</evidence>
<dbReference type="GO" id="GO:0015227">
    <property type="term" value="F:O-acyl-L-carnitine transmembrane transporter activity"/>
    <property type="evidence" value="ECO:0007669"/>
    <property type="project" value="TreeGrafter"/>
</dbReference>
<keyword evidence="4 9" id="KW-0812">Transmembrane</keyword>
<dbReference type="PROSITE" id="PS50920">
    <property type="entry name" value="SOLCAR"/>
    <property type="match status" value="3"/>
</dbReference>
<feature type="repeat" description="Solcar" evidence="9">
    <location>
        <begin position="197"/>
        <end position="283"/>
    </location>
</feature>
<evidence type="ECO:0000313" key="12">
    <source>
        <dbReference type="EMBL" id="CAD9673578.1"/>
    </source>
</evidence>
<feature type="repeat" description="Solcar" evidence="9">
    <location>
        <begin position="2"/>
        <end position="85"/>
    </location>
</feature>
<comment type="subcellular location">
    <subcellularLocation>
        <location evidence="1">Mitochondrion membrane</location>
        <topology evidence="1">Multi-pass membrane protein</topology>
    </subcellularLocation>
</comment>
<dbReference type="Pfam" id="PF00153">
    <property type="entry name" value="Mito_carr"/>
    <property type="match status" value="3"/>
</dbReference>
<name>A0A7S2W8J2_9STRA</name>
<keyword evidence="6 11" id="KW-1133">Transmembrane helix</keyword>
<dbReference type="GO" id="GO:0006839">
    <property type="term" value="P:mitochondrial transport"/>
    <property type="evidence" value="ECO:0007669"/>
    <property type="project" value="TreeGrafter"/>
</dbReference>
<evidence type="ECO:0000256" key="2">
    <source>
        <dbReference type="ARBA" id="ARBA00006375"/>
    </source>
</evidence>
<keyword evidence="3 10" id="KW-0813">Transport</keyword>
<organism evidence="12">
    <name type="scientific">Mucochytrium quahogii</name>
    <dbReference type="NCBI Taxonomy" id="96639"/>
    <lineage>
        <taxon>Eukaryota</taxon>
        <taxon>Sar</taxon>
        <taxon>Stramenopiles</taxon>
        <taxon>Bigyra</taxon>
        <taxon>Labyrinthulomycetes</taxon>
        <taxon>Thraustochytrida</taxon>
        <taxon>Thraustochytriidae</taxon>
        <taxon>Mucochytrium</taxon>
    </lineage>
</organism>
<evidence type="ECO:0000256" key="4">
    <source>
        <dbReference type="ARBA" id="ARBA00022692"/>
    </source>
</evidence>
<keyword evidence="7" id="KW-0496">Mitochondrion</keyword>
<keyword evidence="8 9" id="KW-0472">Membrane</keyword>
<feature type="repeat" description="Solcar" evidence="9">
    <location>
        <begin position="101"/>
        <end position="187"/>
    </location>
</feature>